<comment type="caution">
    <text evidence="2">The sequence shown here is derived from an EMBL/GenBank/DDBJ whole genome shotgun (WGS) entry which is preliminary data.</text>
</comment>
<evidence type="ECO:0000313" key="3">
    <source>
        <dbReference type="Proteomes" id="UP000285456"/>
    </source>
</evidence>
<dbReference type="InterPro" id="IPR042099">
    <property type="entry name" value="ANL_N_sf"/>
</dbReference>
<dbReference type="EMBL" id="QWEH01000005">
    <property type="protein sequence ID" value="RHW32579.1"/>
    <property type="molecule type" value="Genomic_DNA"/>
</dbReference>
<name>A0A417YI92_9BACI</name>
<reference evidence="2 3" key="1">
    <citation type="journal article" date="2007" name="Int. J. Syst. Evol. Microbiol.">
        <title>Oceanobacillus profundus sp. nov., isolated from a deep-sea sediment core.</title>
        <authorList>
            <person name="Kim Y.G."/>
            <person name="Choi D.H."/>
            <person name="Hyun S."/>
            <person name="Cho B.C."/>
        </authorList>
    </citation>
    <scope>NUCLEOTIDE SEQUENCE [LARGE SCALE GENOMIC DNA]</scope>
    <source>
        <strain evidence="2 3">DSM 18246</strain>
    </source>
</reference>
<dbReference type="PANTHER" id="PTHR24096">
    <property type="entry name" value="LONG-CHAIN-FATTY-ACID--COA LIGASE"/>
    <property type="match status" value="1"/>
</dbReference>
<sequence>MDLLKLMKKKAERICIRNNNRSICYQEIYETTKNNQELIRAYTESNKKQGQPVMFTDITLGWKLIPLYLACLAEKVTIIPIDLINSPNQTKKILNSTFGIIVKNAHVDDDGKLTKIDINHKVTGYKELRGVAFVLYTSGTTGSPKGIMLTYDNIINNALQIKQQLQIEQEDRLLIIRPLLYASSITGELMAGLIAGASFVVKKHTESPFHSIKLIKMHQVTMMFLTPSLMFKILQLKNYKLYRSLTKVVLSGERLYKYQYLDISNKLLETIQVFNGYGLTEASPRISMEKMQGTFQEASVGNPLSNLKIKITDKSGKQVSKGVKGYLNVKGPSVMKGYFRQKKLTEQALVDGWLNTHDIAKMIGENLYIYGRADNIFIRNGINIQLEDVEELLRATPYVEDTIVEIVKRENHAFELVAHIVPTKSYDPLLLRKEIRKWDTKFWPDKIKIQQEIPNGSTGKLSRILLKQTK</sequence>
<dbReference type="Gene3D" id="3.40.50.12780">
    <property type="entry name" value="N-terminal domain of ligase-like"/>
    <property type="match status" value="1"/>
</dbReference>
<keyword evidence="2" id="KW-0436">Ligase</keyword>
<gene>
    <name evidence="2" type="ORF">D1B32_09620</name>
</gene>
<keyword evidence="3" id="KW-1185">Reference proteome</keyword>
<proteinExistence type="predicted"/>
<dbReference type="InterPro" id="IPR000873">
    <property type="entry name" value="AMP-dep_synth/lig_dom"/>
</dbReference>
<dbReference type="AlphaFoldDB" id="A0A417YI92"/>
<accession>A0A417YI92</accession>
<dbReference type="PROSITE" id="PS00455">
    <property type="entry name" value="AMP_BINDING"/>
    <property type="match status" value="1"/>
</dbReference>
<dbReference type="GO" id="GO:0016405">
    <property type="term" value="F:CoA-ligase activity"/>
    <property type="evidence" value="ECO:0007669"/>
    <property type="project" value="TreeGrafter"/>
</dbReference>
<feature type="domain" description="AMP-dependent synthetase/ligase" evidence="1">
    <location>
        <begin position="125"/>
        <end position="339"/>
    </location>
</feature>
<dbReference type="Gene3D" id="3.30.300.30">
    <property type="match status" value="1"/>
</dbReference>
<dbReference type="RefSeq" id="WP_118889211.1">
    <property type="nucleotide sequence ID" value="NZ_PHUT01000005.1"/>
</dbReference>
<organism evidence="2 3">
    <name type="scientific">Oceanobacillus profundus</name>
    <dbReference type="NCBI Taxonomy" id="372463"/>
    <lineage>
        <taxon>Bacteria</taxon>
        <taxon>Bacillati</taxon>
        <taxon>Bacillota</taxon>
        <taxon>Bacilli</taxon>
        <taxon>Bacillales</taxon>
        <taxon>Bacillaceae</taxon>
        <taxon>Oceanobacillus</taxon>
    </lineage>
</organism>
<dbReference type="Pfam" id="PF00501">
    <property type="entry name" value="AMP-binding"/>
    <property type="match status" value="1"/>
</dbReference>
<dbReference type="CDD" id="cd04433">
    <property type="entry name" value="AFD_class_I"/>
    <property type="match status" value="1"/>
</dbReference>
<dbReference type="InterPro" id="IPR045851">
    <property type="entry name" value="AMP-bd_C_sf"/>
</dbReference>
<evidence type="ECO:0000313" key="2">
    <source>
        <dbReference type="EMBL" id="RHW32579.1"/>
    </source>
</evidence>
<dbReference type="InterPro" id="IPR020845">
    <property type="entry name" value="AMP-binding_CS"/>
</dbReference>
<dbReference type="SUPFAM" id="SSF56801">
    <property type="entry name" value="Acetyl-CoA synthetase-like"/>
    <property type="match status" value="1"/>
</dbReference>
<evidence type="ECO:0000259" key="1">
    <source>
        <dbReference type="Pfam" id="PF00501"/>
    </source>
</evidence>
<dbReference type="Proteomes" id="UP000285456">
    <property type="component" value="Unassembled WGS sequence"/>
</dbReference>
<protein>
    <submittedName>
        <fullName evidence="2">Long-chain fatty acid--CoA ligase</fullName>
    </submittedName>
</protein>